<dbReference type="InterPro" id="IPR005828">
    <property type="entry name" value="MFS_sugar_transport-like"/>
</dbReference>
<evidence type="ECO:0000256" key="2">
    <source>
        <dbReference type="ARBA" id="ARBA00010992"/>
    </source>
</evidence>
<dbReference type="PANTHER" id="PTHR48022:SF64">
    <property type="entry name" value="MAJOR FACILITATOR SUPERFAMILY (MFS) PROFILE DOMAIN-CONTAINING PROTEIN"/>
    <property type="match status" value="1"/>
</dbReference>
<evidence type="ECO:0000259" key="7">
    <source>
        <dbReference type="PROSITE" id="PS50850"/>
    </source>
</evidence>
<name>A0A4U0W663_9PEZI</name>
<dbReference type="Proteomes" id="UP000308768">
    <property type="component" value="Unassembled WGS sequence"/>
</dbReference>
<feature type="transmembrane region" description="Helical" evidence="6">
    <location>
        <begin position="265"/>
        <end position="288"/>
    </location>
</feature>
<reference evidence="8 9" key="1">
    <citation type="submission" date="2017-03" db="EMBL/GenBank/DDBJ databases">
        <title>Genomes of endolithic fungi from Antarctica.</title>
        <authorList>
            <person name="Coleine C."/>
            <person name="Masonjones S."/>
            <person name="Stajich J.E."/>
        </authorList>
    </citation>
    <scope>NUCLEOTIDE SEQUENCE [LARGE SCALE GENOMIC DNA]</scope>
    <source>
        <strain evidence="8 9">CCFEE 5187</strain>
    </source>
</reference>
<keyword evidence="4 6" id="KW-1133">Transmembrane helix</keyword>
<dbReference type="InterPro" id="IPR050360">
    <property type="entry name" value="MFS_Sugar_Transporters"/>
</dbReference>
<feature type="domain" description="Major facilitator superfamily (MFS) profile" evidence="7">
    <location>
        <begin position="1"/>
        <end position="416"/>
    </location>
</feature>
<dbReference type="PROSITE" id="PS50850">
    <property type="entry name" value="MFS"/>
    <property type="match status" value="1"/>
</dbReference>
<comment type="similarity">
    <text evidence="2">Belongs to the major facilitator superfamily. Sugar transporter (TC 2.A.1.1) family.</text>
</comment>
<dbReference type="Pfam" id="PF00083">
    <property type="entry name" value="Sugar_tr"/>
    <property type="match status" value="2"/>
</dbReference>
<gene>
    <name evidence="8" type="ORF">B0A49_11079</name>
</gene>
<organism evidence="8 9">
    <name type="scientific">Cryomyces minteri</name>
    <dbReference type="NCBI Taxonomy" id="331657"/>
    <lineage>
        <taxon>Eukaryota</taxon>
        <taxon>Fungi</taxon>
        <taxon>Dikarya</taxon>
        <taxon>Ascomycota</taxon>
        <taxon>Pezizomycotina</taxon>
        <taxon>Dothideomycetes</taxon>
        <taxon>Dothideomycetes incertae sedis</taxon>
        <taxon>Cryomyces</taxon>
    </lineage>
</organism>
<dbReference type="EMBL" id="NAJN01002155">
    <property type="protein sequence ID" value="TKA56765.1"/>
    <property type="molecule type" value="Genomic_DNA"/>
</dbReference>
<dbReference type="GO" id="GO:0005351">
    <property type="term" value="F:carbohydrate:proton symporter activity"/>
    <property type="evidence" value="ECO:0007669"/>
    <property type="project" value="TreeGrafter"/>
</dbReference>
<proteinExistence type="inferred from homology"/>
<evidence type="ECO:0000256" key="5">
    <source>
        <dbReference type="ARBA" id="ARBA00023136"/>
    </source>
</evidence>
<protein>
    <recommendedName>
        <fullName evidence="7">Major facilitator superfamily (MFS) profile domain-containing protein</fullName>
    </recommendedName>
</protein>
<evidence type="ECO:0000256" key="3">
    <source>
        <dbReference type="ARBA" id="ARBA00022692"/>
    </source>
</evidence>
<feature type="transmembrane region" description="Helical" evidence="6">
    <location>
        <begin position="329"/>
        <end position="352"/>
    </location>
</feature>
<evidence type="ECO:0000256" key="4">
    <source>
        <dbReference type="ARBA" id="ARBA00022989"/>
    </source>
</evidence>
<feature type="transmembrane region" description="Helical" evidence="6">
    <location>
        <begin position="54"/>
        <end position="77"/>
    </location>
</feature>
<dbReference type="PANTHER" id="PTHR48022">
    <property type="entry name" value="PLASTIDIC GLUCOSE TRANSPORTER 4"/>
    <property type="match status" value="1"/>
</dbReference>
<dbReference type="STRING" id="331657.A0A4U0W663"/>
<feature type="transmembrane region" description="Helical" evidence="6">
    <location>
        <begin position="294"/>
        <end position="317"/>
    </location>
</feature>
<evidence type="ECO:0000313" key="8">
    <source>
        <dbReference type="EMBL" id="TKA56765.1"/>
    </source>
</evidence>
<dbReference type="Gene3D" id="1.20.1250.20">
    <property type="entry name" value="MFS general substrate transporter like domains"/>
    <property type="match status" value="1"/>
</dbReference>
<dbReference type="GO" id="GO:0016020">
    <property type="term" value="C:membrane"/>
    <property type="evidence" value="ECO:0007669"/>
    <property type="project" value="UniProtKB-SubCell"/>
</dbReference>
<keyword evidence="5 6" id="KW-0472">Membrane</keyword>
<evidence type="ECO:0000313" key="9">
    <source>
        <dbReference type="Proteomes" id="UP000308768"/>
    </source>
</evidence>
<feature type="transmembrane region" description="Helical" evidence="6">
    <location>
        <begin position="364"/>
        <end position="381"/>
    </location>
</feature>
<dbReference type="InterPro" id="IPR020846">
    <property type="entry name" value="MFS_dom"/>
</dbReference>
<feature type="transmembrane region" description="Helical" evidence="6">
    <location>
        <begin position="84"/>
        <end position="102"/>
    </location>
</feature>
<feature type="transmembrane region" description="Helical" evidence="6">
    <location>
        <begin position="393"/>
        <end position="412"/>
    </location>
</feature>
<accession>A0A4U0W663</accession>
<evidence type="ECO:0000256" key="1">
    <source>
        <dbReference type="ARBA" id="ARBA00004141"/>
    </source>
</evidence>
<dbReference type="SUPFAM" id="SSF103473">
    <property type="entry name" value="MFS general substrate transporter"/>
    <property type="match status" value="1"/>
</dbReference>
<evidence type="ECO:0000256" key="6">
    <source>
        <dbReference type="SAM" id="Phobius"/>
    </source>
</evidence>
<comment type="caution">
    <text evidence="8">The sequence shown here is derived from an EMBL/GenBank/DDBJ whole genome shotgun (WGS) entry which is preliminary data.</text>
</comment>
<keyword evidence="9" id="KW-1185">Reference proteome</keyword>
<keyword evidence="3 6" id="KW-0812">Transmembrane</keyword>
<feature type="transmembrane region" description="Helical" evidence="6">
    <location>
        <begin position="149"/>
        <end position="168"/>
    </location>
</feature>
<dbReference type="InterPro" id="IPR036259">
    <property type="entry name" value="MFS_trans_sf"/>
</dbReference>
<dbReference type="AlphaFoldDB" id="A0A4U0W663"/>
<comment type="subcellular location">
    <subcellularLocation>
        <location evidence="1">Membrane</location>
        <topology evidence="1">Multi-pass membrane protein</topology>
    </subcellularLocation>
</comment>
<sequence>MGGPAGVVAESGNAIYKTLNNNPRPTNGYDGSLINGLLAIPLFNQNLGNVKSSILGLILAGISLGGLPSFIPASYVSDTMGRRFTVGIGSSLMVAAAVIQCATHGPWAFFGTRVLLGIGLGFAQTAAPPLTTEIAHPKHRGNITNLFQAIWYWGSIVSACVTLGTLFLGNNWSWRIPCLLQGLSPGIQLLGLMLVPESPRWLVSKGRHEEALNILARYHANGDREDELVQYEFKEICEVIEKEKEIAKTTGFRSFFETRGNRHRLLICVLAGFMIQWAGNGIVSYYLAPMLKSVGITSSISQAGINLVVTALSGVFAEKGIKAAGSATVAFLFIFFDFYDIAFTPLSIAYPVEILPFRLRAKGLSINLTVVFGAGFFNQYVNPIALEALHWKFYFVYIGTLAVMIPTIYFLFPETKGRTLEEIATVFDGPDAEPDLNPWLPPMDEGEQPLLLSPFIGLCKLFEVFHSASSESGHSRETLAALHQQLQQIPPLSRQYNDLQRADVSITQQWMRLMFWKLSMSHIILSMDPADGSQSFTFPVQVARDVLSNMTTFSMDTLEAHGQGMVTILLPDVNSEVDAGPQEMKLFEFANTLADVIVCIPSAENSMHYHAQDFLLHFANVLGSFRGGNNALLPLLQKRLADCGVNIPAIPRFLDVTNEFSESDSANSIVVTEGNVSDYDGYPAASVP</sequence>
<dbReference type="OrthoDB" id="6133115at2759"/>
<dbReference type="PROSITE" id="PS00217">
    <property type="entry name" value="SUGAR_TRANSPORT_2"/>
    <property type="match status" value="1"/>
</dbReference>
<dbReference type="InterPro" id="IPR005829">
    <property type="entry name" value="Sugar_transporter_CS"/>
</dbReference>